<dbReference type="Proteomes" id="UP001320972">
    <property type="component" value="Unassembled WGS sequence"/>
</dbReference>
<gene>
    <name evidence="3" type="ORF">OB955_09190</name>
</gene>
<organism evidence="3 4">
    <name type="scientific">Natronoglomus mannanivorans</name>
    <dbReference type="NCBI Taxonomy" id="2979990"/>
    <lineage>
        <taxon>Archaea</taxon>
        <taxon>Methanobacteriati</taxon>
        <taxon>Methanobacteriota</taxon>
        <taxon>Stenosarchaea group</taxon>
        <taxon>Halobacteria</taxon>
        <taxon>Halobacteriales</taxon>
        <taxon>Natrialbaceae</taxon>
        <taxon>Natronoglomus</taxon>
    </lineage>
</organism>
<evidence type="ECO:0000256" key="1">
    <source>
        <dbReference type="ARBA" id="ARBA00022723"/>
    </source>
</evidence>
<dbReference type="InterPro" id="IPR013096">
    <property type="entry name" value="Cupin_2"/>
</dbReference>
<feature type="domain" description="Cupin type-2" evidence="2">
    <location>
        <begin position="27"/>
        <end position="97"/>
    </location>
</feature>
<sequence>MERIDTDAATGFFDVVAETDRSKGATMILEAGQTTGGPTNRHPDADQWLYVKSGRGTATVEGEPVELRPGTLVLLEAGDAHEIANDGDEPLVTINIYAPPDY</sequence>
<name>A0ABT2QDD2_9EURY</name>
<dbReference type="EMBL" id="JAOPKB010000004">
    <property type="protein sequence ID" value="MCU4972916.1"/>
    <property type="molecule type" value="Genomic_DNA"/>
</dbReference>
<dbReference type="PANTHER" id="PTHR35848:SF6">
    <property type="entry name" value="CUPIN TYPE-2 DOMAIN-CONTAINING PROTEIN"/>
    <property type="match status" value="1"/>
</dbReference>
<dbReference type="InterPro" id="IPR014710">
    <property type="entry name" value="RmlC-like_jellyroll"/>
</dbReference>
<dbReference type="PANTHER" id="PTHR35848">
    <property type="entry name" value="OXALATE-BINDING PROTEIN"/>
    <property type="match status" value="1"/>
</dbReference>
<keyword evidence="1" id="KW-0479">Metal-binding</keyword>
<accession>A0ABT2QDD2</accession>
<dbReference type="SUPFAM" id="SSF51182">
    <property type="entry name" value="RmlC-like cupins"/>
    <property type="match status" value="1"/>
</dbReference>
<dbReference type="Pfam" id="PF07883">
    <property type="entry name" value="Cupin_2"/>
    <property type="match status" value="1"/>
</dbReference>
<evidence type="ECO:0000313" key="3">
    <source>
        <dbReference type="EMBL" id="MCU4972916.1"/>
    </source>
</evidence>
<evidence type="ECO:0000259" key="2">
    <source>
        <dbReference type="Pfam" id="PF07883"/>
    </source>
</evidence>
<proteinExistence type="predicted"/>
<dbReference type="InterPro" id="IPR011051">
    <property type="entry name" value="RmlC_Cupin_sf"/>
</dbReference>
<reference evidence="3 4" key="1">
    <citation type="submission" date="2022-09" db="EMBL/GenBank/DDBJ databases">
        <title>Enrichment on poylsaccharides allowed isolation of novel metabolic and taxonomic groups of Haloarchaea.</title>
        <authorList>
            <person name="Sorokin D.Y."/>
            <person name="Elcheninov A.G."/>
            <person name="Khizhniak T.V."/>
            <person name="Kolganova T.V."/>
            <person name="Kublanov I.V."/>
        </authorList>
    </citation>
    <scope>NUCLEOTIDE SEQUENCE [LARGE SCALE GENOMIC DNA]</scope>
    <source>
        <strain evidence="3 4">AArc-m2/3/4</strain>
    </source>
</reference>
<evidence type="ECO:0000313" key="4">
    <source>
        <dbReference type="Proteomes" id="UP001320972"/>
    </source>
</evidence>
<dbReference type="Gene3D" id="2.60.120.10">
    <property type="entry name" value="Jelly Rolls"/>
    <property type="match status" value="1"/>
</dbReference>
<protein>
    <submittedName>
        <fullName evidence="3">Cupin domain-containing protein</fullName>
    </submittedName>
</protein>
<dbReference type="InterPro" id="IPR051610">
    <property type="entry name" value="GPI/OXD"/>
</dbReference>
<keyword evidence="4" id="KW-1185">Reference proteome</keyword>
<dbReference type="RefSeq" id="WP_338007642.1">
    <property type="nucleotide sequence ID" value="NZ_JAOPKB010000004.1"/>
</dbReference>
<comment type="caution">
    <text evidence="3">The sequence shown here is derived from an EMBL/GenBank/DDBJ whole genome shotgun (WGS) entry which is preliminary data.</text>
</comment>